<comment type="caution">
    <text evidence="2">The sequence shown here is derived from an EMBL/GenBank/DDBJ whole genome shotgun (WGS) entry which is preliminary data.</text>
</comment>
<evidence type="ECO:0000256" key="1">
    <source>
        <dbReference type="SAM" id="MobiDB-lite"/>
    </source>
</evidence>
<evidence type="ECO:0000313" key="3">
    <source>
        <dbReference type="Proteomes" id="UP001305647"/>
    </source>
</evidence>
<keyword evidence="3" id="KW-1185">Reference proteome</keyword>
<reference evidence="2" key="1">
    <citation type="journal article" date="2023" name="Mol. Phylogenet. Evol.">
        <title>Genome-scale phylogeny and comparative genomics of the fungal order Sordariales.</title>
        <authorList>
            <person name="Hensen N."/>
            <person name="Bonometti L."/>
            <person name="Westerberg I."/>
            <person name="Brannstrom I.O."/>
            <person name="Guillou S."/>
            <person name="Cros-Aarteil S."/>
            <person name="Calhoun S."/>
            <person name="Haridas S."/>
            <person name="Kuo A."/>
            <person name="Mondo S."/>
            <person name="Pangilinan J."/>
            <person name="Riley R."/>
            <person name="LaButti K."/>
            <person name="Andreopoulos B."/>
            <person name="Lipzen A."/>
            <person name="Chen C."/>
            <person name="Yan M."/>
            <person name="Daum C."/>
            <person name="Ng V."/>
            <person name="Clum A."/>
            <person name="Steindorff A."/>
            <person name="Ohm R.A."/>
            <person name="Martin F."/>
            <person name="Silar P."/>
            <person name="Natvig D.O."/>
            <person name="Lalanne C."/>
            <person name="Gautier V."/>
            <person name="Ament-Velasquez S.L."/>
            <person name="Kruys A."/>
            <person name="Hutchinson M.I."/>
            <person name="Powell A.J."/>
            <person name="Barry K."/>
            <person name="Miller A.N."/>
            <person name="Grigoriev I.V."/>
            <person name="Debuchy R."/>
            <person name="Gladieux P."/>
            <person name="Hiltunen Thoren M."/>
            <person name="Johannesson H."/>
        </authorList>
    </citation>
    <scope>NUCLEOTIDE SEQUENCE</scope>
    <source>
        <strain evidence="2">CBS 757.83</strain>
    </source>
</reference>
<gene>
    <name evidence="2" type="ORF">N658DRAFT_362735</name>
</gene>
<reference evidence="2" key="2">
    <citation type="submission" date="2023-05" db="EMBL/GenBank/DDBJ databases">
        <authorList>
            <consortium name="Lawrence Berkeley National Laboratory"/>
            <person name="Steindorff A."/>
            <person name="Hensen N."/>
            <person name="Bonometti L."/>
            <person name="Westerberg I."/>
            <person name="Brannstrom I.O."/>
            <person name="Guillou S."/>
            <person name="Cros-Aarteil S."/>
            <person name="Calhoun S."/>
            <person name="Haridas S."/>
            <person name="Kuo A."/>
            <person name="Mondo S."/>
            <person name="Pangilinan J."/>
            <person name="Riley R."/>
            <person name="Labutti K."/>
            <person name="Andreopoulos B."/>
            <person name="Lipzen A."/>
            <person name="Chen C."/>
            <person name="Yanf M."/>
            <person name="Daum C."/>
            <person name="Ng V."/>
            <person name="Clum A."/>
            <person name="Ohm R."/>
            <person name="Martin F."/>
            <person name="Silar P."/>
            <person name="Natvig D."/>
            <person name="Lalanne C."/>
            <person name="Gautier V."/>
            <person name="Ament-Velasquez S.L."/>
            <person name="Kruys A."/>
            <person name="Hutchinson M.I."/>
            <person name="Powell A.J."/>
            <person name="Barry K."/>
            <person name="Miller A.N."/>
            <person name="Grigoriev I.V."/>
            <person name="Debuchy R."/>
            <person name="Gladieux P."/>
            <person name="Thoren M.H."/>
            <person name="Johannesson H."/>
        </authorList>
    </citation>
    <scope>NUCLEOTIDE SEQUENCE</scope>
    <source>
        <strain evidence="2">CBS 757.83</strain>
    </source>
</reference>
<protein>
    <submittedName>
        <fullName evidence="2">Uncharacterized protein</fullName>
    </submittedName>
</protein>
<feature type="region of interest" description="Disordered" evidence="1">
    <location>
        <begin position="131"/>
        <end position="157"/>
    </location>
</feature>
<dbReference type="AlphaFoldDB" id="A0AAN6SWX6"/>
<evidence type="ECO:0000313" key="2">
    <source>
        <dbReference type="EMBL" id="KAK4096373.1"/>
    </source>
</evidence>
<proteinExistence type="predicted"/>
<organism evidence="2 3">
    <name type="scientific">Parathielavia hyrcaniae</name>
    <dbReference type="NCBI Taxonomy" id="113614"/>
    <lineage>
        <taxon>Eukaryota</taxon>
        <taxon>Fungi</taxon>
        <taxon>Dikarya</taxon>
        <taxon>Ascomycota</taxon>
        <taxon>Pezizomycotina</taxon>
        <taxon>Sordariomycetes</taxon>
        <taxon>Sordariomycetidae</taxon>
        <taxon>Sordariales</taxon>
        <taxon>Chaetomiaceae</taxon>
        <taxon>Parathielavia</taxon>
    </lineage>
</organism>
<sequence>MRSSPKPEWLLIETLTKTIQDPSTVPSSATSRRPRCFVKLSSTRPITAYQQSLHLDTCIYGIRERWESRFIRDNDQHHSKVVCFRSHLQSHVRPQSSGPLRKLFRSILNIFPNIPGIRVRYLLSPRREIRTAPAQARQKPNLVPLSPGPPPNRPHLQ</sequence>
<accession>A0AAN6SWX6</accession>
<feature type="compositionally biased region" description="Pro residues" evidence="1">
    <location>
        <begin position="146"/>
        <end position="157"/>
    </location>
</feature>
<dbReference type="EMBL" id="MU863717">
    <property type="protein sequence ID" value="KAK4096373.1"/>
    <property type="molecule type" value="Genomic_DNA"/>
</dbReference>
<name>A0AAN6SWX6_9PEZI</name>
<dbReference type="Proteomes" id="UP001305647">
    <property type="component" value="Unassembled WGS sequence"/>
</dbReference>